<dbReference type="PROSITE" id="PS00211">
    <property type="entry name" value="ABC_TRANSPORTER_1"/>
    <property type="match status" value="1"/>
</dbReference>
<evidence type="ECO:0000256" key="7">
    <source>
        <dbReference type="ARBA" id="ARBA00022989"/>
    </source>
</evidence>
<evidence type="ECO:0000256" key="4">
    <source>
        <dbReference type="ARBA" id="ARBA00022692"/>
    </source>
</evidence>
<dbReference type="PROSITE" id="PS50893">
    <property type="entry name" value="ABC_TRANSPORTER_2"/>
    <property type="match status" value="1"/>
</dbReference>
<feature type="transmembrane region" description="Helical" evidence="9">
    <location>
        <begin position="161"/>
        <end position="178"/>
    </location>
</feature>
<evidence type="ECO:0000313" key="12">
    <source>
        <dbReference type="EMBL" id="NDL02124.1"/>
    </source>
</evidence>
<evidence type="ECO:0000256" key="1">
    <source>
        <dbReference type="ARBA" id="ARBA00004651"/>
    </source>
</evidence>
<dbReference type="Proteomes" id="UP000466619">
    <property type="component" value="Unassembled WGS sequence"/>
</dbReference>
<dbReference type="SUPFAM" id="SSF52540">
    <property type="entry name" value="P-loop containing nucleoside triphosphate hydrolases"/>
    <property type="match status" value="1"/>
</dbReference>
<reference evidence="13 14" key="2">
    <citation type="journal article" date="2018" name="Int. J. Syst. Evol. Microbiol.">
        <title>Whole-genome-based revisit of Photorhabdus phylogeny: proposal for the elevation of most Photorhabdus subspecies to the species level and description of one novel species Photorhabdus bodei sp. nov., and one novel subspecies Photorhabdus laumondii subsp. clarkei subsp. nov.</title>
        <authorList>
            <person name="Machado R.A.R."/>
            <person name="Wuthrich D."/>
            <person name="Kuhnert P."/>
            <person name="Arce C.C.M."/>
            <person name="Thonen L."/>
            <person name="Ruiz C."/>
            <person name="Zhang X."/>
            <person name="Robert C.A.M."/>
            <person name="Karimi J."/>
            <person name="Kamali S."/>
            <person name="Ma J."/>
            <person name="Bruggmann R."/>
            <person name="Erb M."/>
        </authorList>
    </citation>
    <scope>NUCLEOTIDE SEQUENCE [LARGE SCALE GENOMIC DNA]</scope>
    <source>
        <strain evidence="13 14">LJ24-63</strain>
    </source>
</reference>
<dbReference type="EMBL" id="WSFC01000003">
    <property type="protein sequence ID" value="NDL02124.1"/>
    <property type="molecule type" value="Genomic_DNA"/>
</dbReference>
<dbReference type="InterPro" id="IPR027417">
    <property type="entry name" value="P-loop_NTPase"/>
</dbReference>
<keyword evidence="6 12" id="KW-0067">ATP-binding</keyword>
<keyword evidence="3" id="KW-1003">Cell membrane</keyword>
<dbReference type="InterPro" id="IPR003439">
    <property type="entry name" value="ABC_transporter-like_ATP-bd"/>
</dbReference>
<evidence type="ECO:0000313" key="14">
    <source>
        <dbReference type="Proteomes" id="UP000250919"/>
    </source>
</evidence>
<dbReference type="Pfam" id="PF00664">
    <property type="entry name" value="ABC_membrane"/>
    <property type="match status" value="1"/>
</dbReference>
<evidence type="ECO:0000256" key="2">
    <source>
        <dbReference type="ARBA" id="ARBA00022448"/>
    </source>
</evidence>
<dbReference type="GO" id="GO:0005886">
    <property type="term" value="C:plasma membrane"/>
    <property type="evidence" value="ECO:0007669"/>
    <property type="project" value="UniProtKB-SubCell"/>
</dbReference>
<reference evidence="13" key="1">
    <citation type="submission" date="2017-08" db="EMBL/GenBank/DDBJ databases">
        <authorList>
            <person name="de Groot N.N."/>
        </authorList>
    </citation>
    <scope>NUCLEOTIDE SEQUENCE</scope>
    <source>
        <strain evidence="13">LJ24-63</strain>
    </source>
</reference>
<gene>
    <name evidence="13" type="ORF">CKY02_00245</name>
    <name evidence="12" type="ORF">GPY48_02250</name>
</gene>
<evidence type="ECO:0000256" key="5">
    <source>
        <dbReference type="ARBA" id="ARBA00022741"/>
    </source>
</evidence>
<keyword evidence="2" id="KW-0813">Transport</keyword>
<proteinExistence type="predicted"/>
<feature type="transmembrane region" description="Helical" evidence="9">
    <location>
        <begin position="272"/>
        <end position="291"/>
    </location>
</feature>
<dbReference type="GO" id="GO:0034040">
    <property type="term" value="F:ATPase-coupled lipid transmembrane transporter activity"/>
    <property type="evidence" value="ECO:0007669"/>
    <property type="project" value="TreeGrafter"/>
</dbReference>
<dbReference type="Pfam" id="PF00005">
    <property type="entry name" value="ABC_tran"/>
    <property type="match status" value="1"/>
</dbReference>
<dbReference type="SMART" id="SM00382">
    <property type="entry name" value="AAA"/>
    <property type="match status" value="1"/>
</dbReference>
<dbReference type="InterPro" id="IPR039421">
    <property type="entry name" value="Type_1_exporter"/>
</dbReference>
<dbReference type="InterPro" id="IPR036640">
    <property type="entry name" value="ABC1_TM_sf"/>
</dbReference>
<evidence type="ECO:0000259" key="11">
    <source>
        <dbReference type="PROSITE" id="PS50929"/>
    </source>
</evidence>
<dbReference type="SUPFAM" id="SSF90123">
    <property type="entry name" value="ABC transporter transmembrane region"/>
    <property type="match status" value="1"/>
</dbReference>
<feature type="domain" description="ABC transmembrane type-1" evidence="11">
    <location>
        <begin position="30"/>
        <end position="303"/>
    </location>
</feature>
<dbReference type="Gene3D" id="3.40.50.300">
    <property type="entry name" value="P-loop containing nucleotide triphosphate hydrolases"/>
    <property type="match status" value="1"/>
</dbReference>
<feature type="domain" description="ABC transporter" evidence="10">
    <location>
        <begin position="333"/>
        <end position="568"/>
    </location>
</feature>
<feature type="transmembrane region" description="Helical" evidence="9">
    <location>
        <begin position="54"/>
        <end position="73"/>
    </location>
</feature>
<dbReference type="EMBL" id="NSCM01000001">
    <property type="protein sequence ID" value="RAX14372.1"/>
    <property type="molecule type" value="Genomic_DNA"/>
</dbReference>
<reference evidence="12 15" key="3">
    <citation type="submission" date="2019-12" db="EMBL/GenBank/DDBJ databases">
        <title>Engineering Photorhabdus to improve their lethality against agricultural pests.</title>
        <authorList>
            <person name="Machado R.A.R."/>
        </authorList>
    </citation>
    <scope>NUCLEOTIDE SEQUENCE [LARGE SCALE GENOMIC DNA]</scope>
    <source>
        <strain evidence="12 15">M-CN4</strain>
    </source>
</reference>
<evidence type="ECO:0000259" key="10">
    <source>
        <dbReference type="PROSITE" id="PS50893"/>
    </source>
</evidence>
<dbReference type="GO" id="GO:0005524">
    <property type="term" value="F:ATP binding"/>
    <property type="evidence" value="ECO:0007669"/>
    <property type="project" value="UniProtKB-KW"/>
</dbReference>
<organism evidence="13 14">
    <name type="scientific">Photorhabdus bodei</name>
    <dbReference type="NCBI Taxonomy" id="2029681"/>
    <lineage>
        <taxon>Bacteria</taxon>
        <taxon>Pseudomonadati</taxon>
        <taxon>Pseudomonadota</taxon>
        <taxon>Gammaproteobacteria</taxon>
        <taxon>Enterobacterales</taxon>
        <taxon>Morganellaceae</taxon>
        <taxon>Photorhabdus</taxon>
    </lineage>
</organism>
<keyword evidence="8 9" id="KW-0472">Membrane</keyword>
<dbReference type="PANTHER" id="PTHR24221:SF397">
    <property type="entry name" value="ABC TRANSPORTER, ATP-BINDING TRANSMEMBRANE PROTEIN"/>
    <property type="match status" value="1"/>
</dbReference>
<keyword evidence="7 9" id="KW-1133">Transmembrane helix</keyword>
<feature type="transmembrane region" description="Helical" evidence="9">
    <location>
        <begin position="243"/>
        <end position="266"/>
    </location>
</feature>
<dbReference type="InterPro" id="IPR011527">
    <property type="entry name" value="ABC1_TM_dom"/>
</dbReference>
<evidence type="ECO:0000256" key="9">
    <source>
        <dbReference type="SAM" id="Phobius"/>
    </source>
</evidence>
<dbReference type="PROSITE" id="PS50929">
    <property type="entry name" value="ABC_TM1F"/>
    <property type="match status" value="1"/>
</dbReference>
<evidence type="ECO:0000256" key="6">
    <source>
        <dbReference type="ARBA" id="ARBA00022840"/>
    </source>
</evidence>
<dbReference type="PANTHER" id="PTHR24221">
    <property type="entry name" value="ATP-BINDING CASSETTE SUB-FAMILY B"/>
    <property type="match status" value="1"/>
</dbReference>
<sequence length="586" mass="64588">MGLFNRLQQHLSPKLQRVWFKGLLYKQFDTVAIMAQLAIAAWAITHLGESDNPMLPLITLGLLVILLLLRFTFMARALCKLTIAAYGLGIEIRRSLLQHLVSMSVATIRGLSAGKIALTLSEDVQWQENQSAYTTPQIACQVMMLTLIYLALFWFDWVVAGSALLVLMVGMFILGAIRKKLDEILRLRATMMADVSEAIVEYAQGMSFIRAAAATTTVEQRFDREIDQLRVAFRRGVFRSIPLLSLFYIIIDTSVVVGILAGALRFNSPEALTLSEILITILLLFATMTPLRGIIPLLNITALTQVGETHIAEIEAVATQASGPLAAPDKYDVEVNNISFSYPGTNQPAIQNVSFYAPQGSMTAIVGPSGSGKSTLAYLLLSFYQLDKGEIRLGGNDIHHYQTQALYDTVTMVFQETALFQDTVANNLRLGDPGATQLELEQAARLANIHDTIMALPQGYDTPLGVDGGTLSGGERQRLAIARAILKQSPVLFLDEATASLDPENEQLIQQAFDSLTQNKTVFVIAHRLSTITRADQILVMDHGTLCDSGTHNELLGRCSLYQSLWENHLGSEEHWHLYPNKPNKA</sequence>
<accession>A0A329XGD7</accession>
<dbReference type="InterPro" id="IPR017871">
    <property type="entry name" value="ABC_transporter-like_CS"/>
</dbReference>
<evidence type="ECO:0000313" key="13">
    <source>
        <dbReference type="EMBL" id="RAX14372.1"/>
    </source>
</evidence>
<dbReference type="InterPro" id="IPR003593">
    <property type="entry name" value="AAA+_ATPase"/>
</dbReference>
<keyword evidence="15" id="KW-1185">Reference proteome</keyword>
<evidence type="ECO:0000256" key="8">
    <source>
        <dbReference type="ARBA" id="ARBA00023136"/>
    </source>
</evidence>
<comment type="subcellular location">
    <subcellularLocation>
        <location evidence="1">Cell membrane</location>
        <topology evidence="1">Multi-pass membrane protein</topology>
    </subcellularLocation>
</comment>
<protein>
    <submittedName>
        <fullName evidence="13">ABC transporter permease</fullName>
    </submittedName>
    <submittedName>
        <fullName evidence="12">ATP-binding cassette domain-containing protein</fullName>
    </submittedName>
</protein>
<evidence type="ECO:0000313" key="15">
    <source>
        <dbReference type="Proteomes" id="UP000466619"/>
    </source>
</evidence>
<keyword evidence="5" id="KW-0547">Nucleotide-binding</keyword>
<dbReference type="AlphaFoldDB" id="A0A329XGD7"/>
<dbReference type="Proteomes" id="UP000250919">
    <property type="component" value="Unassembled WGS sequence"/>
</dbReference>
<evidence type="ECO:0000256" key="3">
    <source>
        <dbReference type="ARBA" id="ARBA00022475"/>
    </source>
</evidence>
<keyword evidence="4 9" id="KW-0812">Transmembrane</keyword>
<comment type="caution">
    <text evidence="13">The sequence shown here is derived from an EMBL/GenBank/DDBJ whole genome shotgun (WGS) entry which is preliminary data.</text>
</comment>
<dbReference type="FunFam" id="3.40.50.300:FF:000221">
    <property type="entry name" value="Multidrug ABC transporter ATP-binding protein"/>
    <property type="match status" value="1"/>
</dbReference>
<dbReference type="GO" id="GO:0140359">
    <property type="term" value="F:ABC-type transporter activity"/>
    <property type="evidence" value="ECO:0007669"/>
    <property type="project" value="InterPro"/>
</dbReference>
<dbReference type="GO" id="GO:0016887">
    <property type="term" value="F:ATP hydrolysis activity"/>
    <property type="evidence" value="ECO:0007669"/>
    <property type="project" value="InterPro"/>
</dbReference>
<dbReference type="Gene3D" id="1.20.1560.10">
    <property type="entry name" value="ABC transporter type 1, transmembrane domain"/>
    <property type="match status" value="1"/>
</dbReference>
<feature type="transmembrane region" description="Helical" evidence="9">
    <location>
        <begin position="138"/>
        <end position="155"/>
    </location>
</feature>
<feature type="transmembrane region" description="Helical" evidence="9">
    <location>
        <begin position="30"/>
        <end position="48"/>
    </location>
</feature>
<name>A0A329XGD7_9GAMM</name>